<dbReference type="InterPro" id="IPR016181">
    <property type="entry name" value="Acyl_CoA_acyltransferase"/>
</dbReference>
<dbReference type="EMBL" id="JACHGT010000006">
    <property type="protein sequence ID" value="MBB6035150.1"/>
    <property type="molecule type" value="Genomic_DNA"/>
</dbReference>
<dbReference type="GO" id="GO:0016747">
    <property type="term" value="F:acyltransferase activity, transferring groups other than amino-acyl groups"/>
    <property type="evidence" value="ECO:0007669"/>
    <property type="project" value="InterPro"/>
</dbReference>
<evidence type="ECO:0000313" key="4">
    <source>
        <dbReference type="EMBL" id="MBB6035150.1"/>
    </source>
</evidence>
<comment type="caution">
    <text evidence="4">The sequence shown here is derived from an EMBL/GenBank/DDBJ whole genome shotgun (WGS) entry which is preliminary data.</text>
</comment>
<dbReference type="RefSeq" id="WP_203685742.1">
    <property type="nucleotide sequence ID" value="NZ_BONT01000007.1"/>
</dbReference>
<evidence type="ECO:0000259" key="3">
    <source>
        <dbReference type="PROSITE" id="PS51186"/>
    </source>
</evidence>
<evidence type="ECO:0000313" key="5">
    <source>
        <dbReference type="Proteomes" id="UP000548476"/>
    </source>
</evidence>
<dbReference type="PANTHER" id="PTHR43877">
    <property type="entry name" value="AMINOALKYLPHOSPHONATE N-ACETYLTRANSFERASE-RELATED-RELATED"/>
    <property type="match status" value="1"/>
</dbReference>
<protein>
    <submittedName>
        <fullName evidence="4">GNAT superfamily N-acetyltransferase</fullName>
    </submittedName>
</protein>
<dbReference type="SUPFAM" id="SSF55729">
    <property type="entry name" value="Acyl-CoA N-acyltransferases (Nat)"/>
    <property type="match status" value="1"/>
</dbReference>
<organism evidence="4 5">
    <name type="scientific">Phytomonospora endophytica</name>
    <dbReference type="NCBI Taxonomy" id="714109"/>
    <lineage>
        <taxon>Bacteria</taxon>
        <taxon>Bacillati</taxon>
        <taxon>Actinomycetota</taxon>
        <taxon>Actinomycetes</taxon>
        <taxon>Micromonosporales</taxon>
        <taxon>Micromonosporaceae</taxon>
        <taxon>Phytomonospora</taxon>
    </lineage>
</organism>
<feature type="domain" description="N-acetyltransferase" evidence="3">
    <location>
        <begin position="1"/>
        <end position="141"/>
    </location>
</feature>
<keyword evidence="5" id="KW-1185">Reference proteome</keyword>
<dbReference type="AlphaFoldDB" id="A0A841FT46"/>
<dbReference type="InterPro" id="IPR000182">
    <property type="entry name" value="GNAT_dom"/>
</dbReference>
<proteinExistence type="predicted"/>
<dbReference type="InterPro" id="IPR050832">
    <property type="entry name" value="Bact_Acetyltransf"/>
</dbReference>
<dbReference type="Pfam" id="PF00583">
    <property type="entry name" value="Acetyltransf_1"/>
    <property type="match status" value="1"/>
</dbReference>
<keyword evidence="2" id="KW-0012">Acyltransferase</keyword>
<evidence type="ECO:0000256" key="2">
    <source>
        <dbReference type="ARBA" id="ARBA00023315"/>
    </source>
</evidence>
<dbReference type="Proteomes" id="UP000548476">
    <property type="component" value="Unassembled WGS sequence"/>
</dbReference>
<dbReference type="PROSITE" id="PS51186">
    <property type="entry name" value="GNAT"/>
    <property type="match status" value="1"/>
</dbReference>
<evidence type="ECO:0000256" key="1">
    <source>
        <dbReference type="ARBA" id="ARBA00022679"/>
    </source>
</evidence>
<sequence>MSVRVVEAGDVEGLVEMFGQLGYPVTVEALAARIRRNTAPGYRAWVYTDADGRPVGFAGGHVMWPWERDEPVAQLMILIADERFRGRGAGSALVEAFEAWARGEGARQLMLGSGAARAEAHRFYERRGYVATGVRFVKEVA</sequence>
<dbReference type="CDD" id="cd04301">
    <property type="entry name" value="NAT_SF"/>
    <property type="match status" value="1"/>
</dbReference>
<accession>A0A841FT46</accession>
<reference evidence="4 5" key="1">
    <citation type="submission" date="2020-08" db="EMBL/GenBank/DDBJ databases">
        <title>Genomic Encyclopedia of Type Strains, Phase IV (KMG-IV): sequencing the most valuable type-strain genomes for metagenomic binning, comparative biology and taxonomic classification.</title>
        <authorList>
            <person name="Goeker M."/>
        </authorList>
    </citation>
    <scope>NUCLEOTIDE SEQUENCE [LARGE SCALE GENOMIC DNA]</scope>
    <source>
        <strain evidence="4 5">YIM 65646</strain>
    </source>
</reference>
<name>A0A841FT46_9ACTN</name>
<gene>
    <name evidence="4" type="ORF">HNR73_003007</name>
</gene>
<dbReference type="Gene3D" id="3.40.630.30">
    <property type="match status" value="1"/>
</dbReference>
<keyword evidence="1 4" id="KW-0808">Transferase</keyword>